<protein>
    <recommendedName>
        <fullName evidence="4">Tetratricopeptide repeat protein</fullName>
    </recommendedName>
</protein>
<dbReference type="Gene3D" id="1.25.40.10">
    <property type="entry name" value="Tetratricopeptide repeat domain"/>
    <property type="match status" value="1"/>
</dbReference>
<feature type="region of interest" description="Disordered" evidence="1">
    <location>
        <begin position="170"/>
        <end position="233"/>
    </location>
</feature>
<dbReference type="Proteomes" id="UP000246005">
    <property type="component" value="Unassembled WGS sequence"/>
</dbReference>
<name>A0A316I394_9PSEU</name>
<evidence type="ECO:0000256" key="1">
    <source>
        <dbReference type="SAM" id="MobiDB-lite"/>
    </source>
</evidence>
<evidence type="ECO:0000313" key="3">
    <source>
        <dbReference type="Proteomes" id="UP000246005"/>
    </source>
</evidence>
<sequence length="233" mass="24589">MEAAIRRFRAVDHHNVAGWICFDTGQPQAALAHFSQGLGLAQSGGASDLTANIHYRIGRVHLHHNDSARALTEFGRGENVARDGRATLATSLLVANQAWSHATLGHADDTLQLLGQAVDTFERAAPGHGEAMTRSRALSPTVLAINHFIDDDADRGAEVGTQALEMAARLESPPHPGTPAAPAQRSAPAPPQHRHAESDRPDGLALRPVAEQASAPARCRCSGGRPGAHHTNG</sequence>
<organism evidence="2 3">
    <name type="scientific">Lentzea atacamensis</name>
    <dbReference type="NCBI Taxonomy" id="531938"/>
    <lineage>
        <taxon>Bacteria</taxon>
        <taxon>Bacillati</taxon>
        <taxon>Actinomycetota</taxon>
        <taxon>Actinomycetes</taxon>
        <taxon>Pseudonocardiales</taxon>
        <taxon>Pseudonocardiaceae</taxon>
        <taxon>Lentzea</taxon>
    </lineage>
</organism>
<accession>A0A316I394</accession>
<dbReference type="InterPro" id="IPR011990">
    <property type="entry name" value="TPR-like_helical_dom_sf"/>
</dbReference>
<dbReference type="EMBL" id="QGHB01000004">
    <property type="protein sequence ID" value="PWK86857.1"/>
    <property type="molecule type" value="Genomic_DNA"/>
</dbReference>
<evidence type="ECO:0008006" key="4">
    <source>
        <dbReference type="Google" id="ProtNLM"/>
    </source>
</evidence>
<proteinExistence type="predicted"/>
<evidence type="ECO:0000313" key="2">
    <source>
        <dbReference type="EMBL" id="PWK86857.1"/>
    </source>
</evidence>
<gene>
    <name evidence="2" type="ORF">C8D88_10418</name>
</gene>
<dbReference type="SUPFAM" id="SSF48452">
    <property type="entry name" value="TPR-like"/>
    <property type="match status" value="1"/>
</dbReference>
<dbReference type="AlphaFoldDB" id="A0A316I394"/>
<reference evidence="2 3" key="1">
    <citation type="submission" date="2018-05" db="EMBL/GenBank/DDBJ databases">
        <title>Genomic Encyclopedia of Type Strains, Phase IV (KMG-IV): sequencing the most valuable type-strain genomes for metagenomic binning, comparative biology and taxonomic classification.</title>
        <authorList>
            <person name="Goeker M."/>
        </authorList>
    </citation>
    <scope>NUCLEOTIDE SEQUENCE [LARGE SCALE GENOMIC DNA]</scope>
    <source>
        <strain evidence="2 3">DSM 45480</strain>
    </source>
</reference>
<comment type="caution">
    <text evidence="2">The sequence shown here is derived from an EMBL/GenBank/DDBJ whole genome shotgun (WGS) entry which is preliminary data.</text>
</comment>